<accession>A0A8J8P3C7</accession>
<sequence>MLLDKNPIEPKRTKIQLLINVVLQDSAHQQSGSSQNQTGSTGNETGIEEYLGDGSKSKLRIITVSQNGVVYAKFIGGRQKSFLYQHATYQNFKINLLRSDGSTEKLNFTLTNTASQLEFSIELKGITFISSTQVRQNLQIAIHIGTRQGIY</sequence>
<keyword evidence="3" id="KW-1185">Reference proteome</keyword>
<protein>
    <submittedName>
        <fullName evidence="2">Uncharacterized protein</fullName>
    </submittedName>
</protein>
<feature type="compositionally biased region" description="Low complexity" evidence="1">
    <location>
        <begin position="29"/>
        <end position="43"/>
    </location>
</feature>
<evidence type="ECO:0000313" key="3">
    <source>
        <dbReference type="Proteomes" id="UP000785679"/>
    </source>
</evidence>
<evidence type="ECO:0000256" key="1">
    <source>
        <dbReference type="SAM" id="MobiDB-lite"/>
    </source>
</evidence>
<proteinExistence type="predicted"/>
<name>A0A8J8P3C7_HALGN</name>
<feature type="region of interest" description="Disordered" evidence="1">
    <location>
        <begin position="28"/>
        <end position="49"/>
    </location>
</feature>
<comment type="caution">
    <text evidence="2">The sequence shown here is derived from an EMBL/GenBank/DDBJ whole genome shotgun (WGS) entry which is preliminary data.</text>
</comment>
<evidence type="ECO:0000313" key="2">
    <source>
        <dbReference type="EMBL" id="TNV86188.1"/>
    </source>
</evidence>
<dbReference type="EMBL" id="RRYP01001251">
    <property type="protein sequence ID" value="TNV86188.1"/>
    <property type="molecule type" value="Genomic_DNA"/>
</dbReference>
<gene>
    <name evidence="2" type="ORF">FGO68_gene3527</name>
</gene>
<organism evidence="2 3">
    <name type="scientific">Halteria grandinella</name>
    <dbReference type="NCBI Taxonomy" id="5974"/>
    <lineage>
        <taxon>Eukaryota</taxon>
        <taxon>Sar</taxon>
        <taxon>Alveolata</taxon>
        <taxon>Ciliophora</taxon>
        <taxon>Intramacronucleata</taxon>
        <taxon>Spirotrichea</taxon>
        <taxon>Stichotrichia</taxon>
        <taxon>Sporadotrichida</taxon>
        <taxon>Halteriidae</taxon>
        <taxon>Halteria</taxon>
    </lineage>
</organism>
<dbReference type="AlphaFoldDB" id="A0A8J8P3C7"/>
<dbReference type="Proteomes" id="UP000785679">
    <property type="component" value="Unassembled WGS sequence"/>
</dbReference>
<reference evidence="2" key="1">
    <citation type="submission" date="2019-06" db="EMBL/GenBank/DDBJ databases">
        <authorList>
            <person name="Zheng W."/>
        </authorList>
    </citation>
    <scope>NUCLEOTIDE SEQUENCE</scope>
    <source>
        <strain evidence="2">QDHG01</strain>
    </source>
</reference>